<dbReference type="RefSeq" id="WP_332082991.1">
    <property type="nucleotide sequence ID" value="NZ_JAZHYN010000069.1"/>
</dbReference>
<dbReference type="EMBL" id="JAZHYN010000069">
    <property type="protein sequence ID" value="MEF3367958.1"/>
    <property type="molecule type" value="Genomic_DNA"/>
</dbReference>
<proteinExistence type="predicted"/>
<name>A0ABU7XN20_9HYPH</name>
<dbReference type="Proteomes" id="UP001350748">
    <property type="component" value="Unassembled WGS sequence"/>
</dbReference>
<evidence type="ECO:0000313" key="1">
    <source>
        <dbReference type="EMBL" id="MEF3367958.1"/>
    </source>
</evidence>
<organism evidence="1 2">
    <name type="scientific">Methylocystis borbori</name>
    <dbReference type="NCBI Taxonomy" id="3118750"/>
    <lineage>
        <taxon>Bacteria</taxon>
        <taxon>Pseudomonadati</taxon>
        <taxon>Pseudomonadota</taxon>
        <taxon>Alphaproteobacteria</taxon>
        <taxon>Hyphomicrobiales</taxon>
        <taxon>Methylocystaceae</taxon>
        <taxon>Methylocystis</taxon>
    </lineage>
</organism>
<evidence type="ECO:0000313" key="2">
    <source>
        <dbReference type="Proteomes" id="UP001350748"/>
    </source>
</evidence>
<reference evidence="1 2" key="1">
    <citation type="submission" date="2024-02" db="EMBL/GenBank/DDBJ databases">
        <authorList>
            <person name="Grouzdev D."/>
        </authorList>
    </citation>
    <scope>NUCLEOTIDE SEQUENCE [LARGE SCALE GENOMIC DNA]</scope>
    <source>
        <strain evidence="1 2">9N</strain>
    </source>
</reference>
<protein>
    <submittedName>
        <fullName evidence="1">Uncharacterized protein</fullName>
    </submittedName>
</protein>
<accession>A0ABU7XN20</accession>
<keyword evidence="2" id="KW-1185">Reference proteome</keyword>
<sequence length="47" mass="5364">MNAIMDDACRDARREFAGPRDEFNTIKWMLATNLTLTLLVLGKLLPQ</sequence>
<gene>
    <name evidence="1" type="ORF">V3H18_15595</name>
</gene>
<comment type="caution">
    <text evidence="1">The sequence shown here is derived from an EMBL/GenBank/DDBJ whole genome shotgun (WGS) entry which is preliminary data.</text>
</comment>